<comment type="caution">
    <text evidence="2">The sequence shown here is derived from an EMBL/GenBank/DDBJ whole genome shotgun (WGS) entry which is preliminary data.</text>
</comment>
<reference evidence="2 3" key="1">
    <citation type="submission" date="2016-05" db="EMBL/GenBank/DDBJ databases">
        <title>Paenibacillus sp. 1ZS3-15 nov., isolated from the rhizosphere soil.</title>
        <authorList>
            <person name="Zhang X.X."/>
            <person name="Zhang J."/>
        </authorList>
    </citation>
    <scope>NUCLEOTIDE SEQUENCE [LARGE SCALE GENOMIC DNA]</scope>
    <source>
        <strain evidence="2 3">1ZS3-15</strain>
    </source>
</reference>
<dbReference type="Gene3D" id="3.40.630.30">
    <property type="match status" value="1"/>
</dbReference>
<dbReference type="InterPro" id="IPR016181">
    <property type="entry name" value="Acyl_CoA_acyltransferase"/>
</dbReference>
<dbReference type="STRING" id="1850517.A8708_13475"/>
<dbReference type="EMBL" id="LYPB01000090">
    <property type="protein sequence ID" value="OAS14399.1"/>
    <property type="molecule type" value="Genomic_DNA"/>
</dbReference>
<organism evidence="2 3">
    <name type="scientific">Paenibacillus oryzisoli</name>
    <dbReference type="NCBI Taxonomy" id="1850517"/>
    <lineage>
        <taxon>Bacteria</taxon>
        <taxon>Bacillati</taxon>
        <taxon>Bacillota</taxon>
        <taxon>Bacilli</taxon>
        <taxon>Bacillales</taxon>
        <taxon>Paenibacillaceae</taxon>
        <taxon>Paenibacillus</taxon>
    </lineage>
</organism>
<dbReference type="RefSeq" id="WP_068669979.1">
    <property type="nucleotide sequence ID" value="NZ_LYPB01000090.1"/>
</dbReference>
<feature type="domain" description="N-acetyltransferase" evidence="1">
    <location>
        <begin position="126"/>
        <end position="261"/>
    </location>
</feature>
<sequence length="261" mass="29077">MLTAEKIKQNMIRIMKQMSAACPRITYVNAPGVNRYESDLPHSLFNRVIAYQCMESETAIGDIEVIASHYRARNLPFSWLVWSHDDEARDLARVLENLGLTKSSYSPGMSLPLSNWTFNTTTIPNFEIKPIRTTLEFAWFKEIVLPTFGLKGDTGDVFMQINEAIGTNDQTILQHYVGFLDGHPAGAATAFQEGDTIGIYNVATVEAYRRRGIGSAMTAHAIREGQVSGAQLAVLQSSELGVNVYRELGFKEEVAIEFYLG</sequence>
<keyword evidence="3" id="KW-1185">Reference proteome</keyword>
<dbReference type="SUPFAM" id="SSF55729">
    <property type="entry name" value="Acyl-CoA N-acyltransferases (Nat)"/>
    <property type="match status" value="1"/>
</dbReference>
<protein>
    <recommendedName>
        <fullName evidence="1">N-acetyltransferase domain-containing protein</fullName>
    </recommendedName>
</protein>
<evidence type="ECO:0000259" key="1">
    <source>
        <dbReference type="PROSITE" id="PS51186"/>
    </source>
</evidence>
<dbReference type="PROSITE" id="PS51186">
    <property type="entry name" value="GNAT"/>
    <property type="match status" value="1"/>
</dbReference>
<dbReference type="Proteomes" id="UP000078454">
    <property type="component" value="Unassembled WGS sequence"/>
</dbReference>
<gene>
    <name evidence="2" type="ORF">A8708_13475</name>
</gene>
<evidence type="ECO:0000313" key="3">
    <source>
        <dbReference type="Proteomes" id="UP000078454"/>
    </source>
</evidence>
<dbReference type="CDD" id="cd04301">
    <property type="entry name" value="NAT_SF"/>
    <property type="match status" value="1"/>
</dbReference>
<name>A0A197ZYW8_9BACL</name>
<dbReference type="Pfam" id="PF00583">
    <property type="entry name" value="Acetyltransf_1"/>
    <property type="match status" value="1"/>
</dbReference>
<accession>A0A197ZYW8</accession>
<proteinExistence type="predicted"/>
<evidence type="ECO:0000313" key="2">
    <source>
        <dbReference type="EMBL" id="OAS14399.1"/>
    </source>
</evidence>
<dbReference type="GO" id="GO:0016747">
    <property type="term" value="F:acyltransferase activity, transferring groups other than amino-acyl groups"/>
    <property type="evidence" value="ECO:0007669"/>
    <property type="project" value="InterPro"/>
</dbReference>
<dbReference type="InterPro" id="IPR000182">
    <property type="entry name" value="GNAT_dom"/>
</dbReference>
<dbReference type="AlphaFoldDB" id="A0A197ZYW8"/>